<protein>
    <recommendedName>
        <fullName evidence="5">Tryptophan synthase beta chain-like PALP domain-containing protein</fullName>
    </recommendedName>
</protein>
<evidence type="ECO:0000256" key="1">
    <source>
        <dbReference type="ARBA" id="ARBA00001933"/>
    </source>
</evidence>
<dbReference type="PIRSF" id="PIRSF006278">
    <property type="entry name" value="ACCD_DCysDesulf"/>
    <property type="match status" value="1"/>
</dbReference>
<feature type="domain" description="Tryptophan synthase beta chain-like PALP" evidence="5">
    <location>
        <begin position="17"/>
        <end position="303"/>
    </location>
</feature>
<dbReference type="EMBL" id="NQKL01000013">
    <property type="protein sequence ID" value="OZY40662.1"/>
    <property type="molecule type" value="Genomic_DNA"/>
</dbReference>
<comment type="cofactor">
    <cofactor evidence="1">
        <name>pyridoxal 5'-phosphate</name>
        <dbReference type="ChEBI" id="CHEBI:597326"/>
    </cofactor>
</comment>
<sequence length="321" mass="34046">MFDLNALRLAAHTVHQTLAPTPQLAWPLLTERMGCTVWVKHENHTPTGAFKVRGGLLYVQGLLAREPGTKGLVTATRGNHGQSLALAARSVGLPIRIVVPQGNSVEKNAAMRALGADVIECGKDFDEARTHAAVLAHTYKLHLVPAFHPDLIRGVATYALELLEAVEELDTVYVPIGMGSGICGLIQARDLLGLNTEIVGVVSAHADAYAQSVEQGRVVCTDSAHTFADGLACRQPLPEALEIIANGAARVIRVSDQQIAHAIRVYHETTHNTAEGAGAAALAGLISERSRQKGRRVAVILSGANIDRLLYAAILANSADA</sequence>
<reference evidence="6 7" key="1">
    <citation type="submission" date="2017-08" db="EMBL/GenBank/DDBJ databases">
        <title>Genomic and metabolic characterisation of spoilage-associated Pseudomonas species.</title>
        <authorList>
            <person name="Stanborough T."/>
            <person name="Fegan N."/>
            <person name="Powell S.M."/>
            <person name="Singh T."/>
            <person name="Tamplin M.L."/>
            <person name="Chandry P.S."/>
        </authorList>
    </citation>
    <scope>NUCLEOTIDE SEQUENCE [LARGE SCALE GENOMIC DNA]</scope>
    <source>
        <strain evidence="6 7">F1820</strain>
    </source>
</reference>
<keyword evidence="3" id="KW-0663">Pyridoxal phosphate</keyword>
<dbReference type="InterPro" id="IPR036052">
    <property type="entry name" value="TrpB-like_PALP_sf"/>
</dbReference>
<dbReference type="Pfam" id="PF00291">
    <property type="entry name" value="PALP"/>
    <property type="match status" value="1"/>
</dbReference>
<dbReference type="InterPro" id="IPR001926">
    <property type="entry name" value="TrpB-like_PALP"/>
</dbReference>
<dbReference type="InterPro" id="IPR027278">
    <property type="entry name" value="ACCD_DCysDesulf"/>
</dbReference>
<evidence type="ECO:0000313" key="7">
    <source>
        <dbReference type="Proteomes" id="UP000216113"/>
    </source>
</evidence>
<organism evidence="6 7">
    <name type="scientific">Pseudomonas fragi</name>
    <dbReference type="NCBI Taxonomy" id="296"/>
    <lineage>
        <taxon>Bacteria</taxon>
        <taxon>Pseudomonadati</taxon>
        <taxon>Pseudomonadota</taxon>
        <taxon>Gammaproteobacteria</taxon>
        <taxon>Pseudomonadales</taxon>
        <taxon>Pseudomonadaceae</taxon>
        <taxon>Pseudomonas</taxon>
    </lineage>
</organism>
<dbReference type="GO" id="GO:0003941">
    <property type="term" value="F:L-serine ammonia-lyase activity"/>
    <property type="evidence" value="ECO:0007669"/>
    <property type="project" value="TreeGrafter"/>
</dbReference>
<dbReference type="NCBIfam" id="NF004771">
    <property type="entry name" value="PRK06110.1"/>
    <property type="match status" value="1"/>
</dbReference>
<accession>A0A266LTC1</accession>
<dbReference type="PANTHER" id="PTHR48078:SF7">
    <property type="entry name" value="BLL6502 PROTEIN"/>
    <property type="match status" value="1"/>
</dbReference>
<evidence type="ECO:0000256" key="2">
    <source>
        <dbReference type="ARBA" id="ARBA00008639"/>
    </source>
</evidence>
<comment type="similarity">
    <text evidence="2">Belongs to the ACC deaminase/D-cysteine desulfhydrase family.</text>
</comment>
<dbReference type="GO" id="GO:0006567">
    <property type="term" value="P:L-threonine catabolic process"/>
    <property type="evidence" value="ECO:0007669"/>
    <property type="project" value="TreeGrafter"/>
</dbReference>
<keyword evidence="4" id="KW-0456">Lyase</keyword>
<proteinExistence type="inferred from homology"/>
<dbReference type="GO" id="GO:0004794">
    <property type="term" value="F:threonine deaminase activity"/>
    <property type="evidence" value="ECO:0007669"/>
    <property type="project" value="TreeGrafter"/>
</dbReference>
<dbReference type="SUPFAM" id="SSF53686">
    <property type="entry name" value="Tryptophan synthase beta subunit-like PLP-dependent enzymes"/>
    <property type="match status" value="1"/>
</dbReference>
<evidence type="ECO:0000259" key="5">
    <source>
        <dbReference type="Pfam" id="PF00291"/>
    </source>
</evidence>
<dbReference type="InterPro" id="IPR050147">
    <property type="entry name" value="Ser/Thr_Dehydratase"/>
</dbReference>
<name>A0A266LTC1_PSEFR</name>
<evidence type="ECO:0000256" key="4">
    <source>
        <dbReference type="ARBA" id="ARBA00023239"/>
    </source>
</evidence>
<dbReference type="GO" id="GO:0009097">
    <property type="term" value="P:isoleucine biosynthetic process"/>
    <property type="evidence" value="ECO:0007669"/>
    <property type="project" value="TreeGrafter"/>
</dbReference>
<comment type="caution">
    <text evidence="6">The sequence shown here is derived from an EMBL/GenBank/DDBJ whole genome shotgun (WGS) entry which is preliminary data.</text>
</comment>
<dbReference type="GO" id="GO:0006565">
    <property type="term" value="P:L-serine catabolic process"/>
    <property type="evidence" value="ECO:0007669"/>
    <property type="project" value="TreeGrafter"/>
</dbReference>
<evidence type="ECO:0000313" key="6">
    <source>
        <dbReference type="EMBL" id="OZY40662.1"/>
    </source>
</evidence>
<dbReference type="AlphaFoldDB" id="A0A266LTC1"/>
<evidence type="ECO:0000256" key="3">
    <source>
        <dbReference type="ARBA" id="ARBA00022898"/>
    </source>
</evidence>
<dbReference type="PANTHER" id="PTHR48078">
    <property type="entry name" value="THREONINE DEHYDRATASE, MITOCHONDRIAL-RELATED"/>
    <property type="match status" value="1"/>
</dbReference>
<dbReference type="Proteomes" id="UP000216113">
    <property type="component" value="Unassembled WGS sequence"/>
</dbReference>
<gene>
    <name evidence="6" type="ORF">CJF43_16350</name>
</gene>
<dbReference type="RefSeq" id="WP_095030054.1">
    <property type="nucleotide sequence ID" value="NZ_NQKL01000013.1"/>
</dbReference>
<dbReference type="Gene3D" id="3.40.50.1100">
    <property type="match status" value="2"/>
</dbReference>
<dbReference type="GO" id="GO:0016846">
    <property type="term" value="F:carbon-sulfur lyase activity"/>
    <property type="evidence" value="ECO:0007669"/>
    <property type="project" value="UniProtKB-ARBA"/>
</dbReference>